<name>B7S856_9HYME</name>
<sequence>MLSTKTAVVFLITIIKTSCTQPLSTRISDYGNGKTTNSLTVHRSSNLNPVAADSSSYPSSYFSGLYNRRSSSDQTDDNQFEGSLISEVLKHNGSVNIQTGNTYMTDRNLADFIGSIPQNTDHPESQVSTQDLTAFENSQKRYHEELISEIAVLKSELQTIKRYLSTILQSQNTMTLALNKYNDIHK</sequence>
<evidence type="ECO:0000313" key="2">
    <source>
        <dbReference type="EMBL" id="ACE75081.1"/>
    </source>
</evidence>
<protein>
    <submittedName>
        <fullName evidence="2">Uncharacterized protein</fullName>
    </submittedName>
</protein>
<feature type="chain" id="PRO_5002863659" evidence="1">
    <location>
        <begin position="20"/>
        <end position="186"/>
    </location>
</feature>
<proteinExistence type="predicted"/>
<accession>B7S856</accession>
<gene>
    <name evidence="2" type="ORF">GFP_L7_0230</name>
</gene>
<feature type="signal peptide" evidence="1">
    <location>
        <begin position="1"/>
        <end position="19"/>
    </location>
</feature>
<reference evidence="2" key="1">
    <citation type="submission" date="2007-06" db="EMBL/GenBank/DDBJ databases">
        <title>Bracovirus Evolution: Comparative Genomics of Multiple Viral and Proviral Genomes.</title>
        <authorList>
            <person name="Desjardins C.A."/>
            <person name="Gundersen-Rindal D.E."/>
            <person name="Hostetler J.B."/>
            <person name="Tallon L.J."/>
            <person name="Utterback T.R."/>
            <person name="Fuester R.W."/>
            <person name="Schatz M.C."/>
            <person name="Pedroni M.J."/>
            <person name="Fadrosh D.W."/>
            <person name="Haas B.J."/>
            <person name="Toms B.S."/>
            <person name="Chen D."/>
            <person name="Nene V."/>
        </authorList>
    </citation>
    <scope>NUCLEOTIDE SEQUENCE</scope>
</reference>
<keyword evidence="1" id="KW-0732">Signal</keyword>
<organism evidence="2">
    <name type="scientific">Glyptapanteles flavicoxis</name>
    <dbReference type="NCBI Taxonomy" id="463051"/>
    <lineage>
        <taxon>Eukaryota</taxon>
        <taxon>Metazoa</taxon>
        <taxon>Ecdysozoa</taxon>
        <taxon>Arthropoda</taxon>
        <taxon>Hexapoda</taxon>
        <taxon>Insecta</taxon>
        <taxon>Pterygota</taxon>
        <taxon>Neoptera</taxon>
        <taxon>Endopterygota</taxon>
        <taxon>Hymenoptera</taxon>
        <taxon>Apocrita</taxon>
        <taxon>Ichneumonoidea</taxon>
        <taxon>Braconidae</taxon>
        <taxon>Microgastrinae</taxon>
        <taxon>Glyptapanteles</taxon>
    </lineage>
</organism>
<dbReference type="AlphaFoldDB" id="B7S856"/>
<evidence type="ECO:0000256" key="1">
    <source>
        <dbReference type="SAM" id="SignalP"/>
    </source>
</evidence>
<dbReference type="EMBL" id="EF710644">
    <property type="protein sequence ID" value="ACE75081.1"/>
    <property type="molecule type" value="Genomic_DNA"/>
</dbReference>